<accession>A0AAE1UBN1</accession>
<keyword evidence="3" id="KW-1185">Reference proteome</keyword>
<proteinExistence type="predicted"/>
<dbReference type="Proteomes" id="UP001292094">
    <property type="component" value="Unassembled WGS sequence"/>
</dbReference>
<keyword evidence="1" id="KW-0732">Signal</keyword>
<evidence type="ECO:0000313" key="3">
    <source>
        <dbReference type="Proteomes" id="UP001292094"/>
    </source>
</evidence>
<feature type="signal peptide" evidence="1">
    <location>
        <begin position="1"/>
        <end position="24"/>
    </location>
</feature>
<gene>
    <name evidence="2" type="ORF">Pmani_011318</name>
</gene>
<reference evidence="2" key="1">
    <citation type="submission" date="2023-11" db="EMBL/GenBank/DDBJ databases">
        <title>Genome assemblies of two species of porcelain crab, Petrolisthes cinctipes and Petrolisthes manimaculis (Anomura: Porcellanidae).</title>
        <authorList>
            <person name="Angst P."/>
        </authorList>
    </citation>
    <scope>NUCLEOTIDE SEQUENCE</scope>
    <source>
        <strain evidence="2">PB745_02</strain>
        <tissue evidence="2">Gill</tissue>
    </source>
</reference>
<protein>
    <submittedName>
        <fullName evidence="2">Uncharacterized protein</fullName>
    </submittedName>
</protein>
<feature type="chain" id="PRO_5041901974" evidence="1">
    <location>
        <begin position="25"/>
        <end position="603"/>
    </location>
</feature>
<name>A0AAE1UBN1_9EUCA</name>
<dbReference type="EMBL" id="JAWZYT010000910">
    <property type="protein sequence ID" value="KAK4317612.1"/>
    <property type="molecule type" value="Genomic_DNA"/>
</dbReference>
<dbReference type="AlphaFoldDB" id="A0AAE1UBN1"/>
<evidence type="ECO:0000256" key="1">
    <source>
        <dbReference type="SAM" id="SignalP"/>
    </source>
</evidence>
<comment type="caution">
    <text evidence="2">The sequence shown here is derived from an EMBL/GenBank/DDBJ whole genome shotgun (WGS) entry which is preliminary data.</text>
</comment>
<organism evidence="2 3">
    <name type="scientific">Petrolisthes manimaculis</name>
    <dbReference type="NCBI Taxonomy" id="1843537"/>
    <lineage>
        <taxon>Eukaryota</taxon>
        <taxon>Metazoa</taxon>
        <taxon>Ecdysozoa</taxon>
        <taxon>Arthropoda</taxon>
        <taxon>Crustacea</taxon>
        <taxon>Multicrustacea</taxon>
        <taxon>Malacostraca</taxon>
        <taxon>Eumalacostraca</taxon>
        <taxon>Eucarida</taxon>
        <taxon>Decapoda</taxon>
        <taxon>Pleocyemata</taxon>
        <taxon>Anomura</taxon>
        <taxon>Galatheoidea</taxon>
        <taxon>Porcellanidae</taxon>
        <taxon>Petrolisthes</taxon>
    </lineage>
</organism>
<evidence type="ECO:0000313" key="2">
    <source>
        <dbReference type="EMBL" id="KAK4317612.1"/>
    </source>
</evidence>
<sequence>MWIVLVRAWLLCLAIAVFIHPSHQQDDPLVMEKLIMIADTTINICVNNHPENTDAYALTYTIPNVIEEMKEVDIDILTADTCIEFQVINLDDNWKNKPINLVLNALKKATDPLLENDEELATTGNVEIATFPGIPANPLTCENAANNALRFAVDTTTTTLLDTLYYEEASEDKVLITCASTDKSIQYFLNTGADSSTLPTSVQQCMPGAPIICTEPLDITSATFVETEGPTLNDVTLHYTDGSISIASTSKNGAESLEVIVNEIVYTGSLTGNFGPTLTDYTPSTETLSMMMFGVDNENMMVEYNTTTITDCIVEGNDIGSGTMEVRWHKNDVKDYYSLSRAKSIIGGDTGTISMHCPDDINTCFGYFLDVPNGDHKVTIAPGVLNEAETEVEGDPTQQIESLGITMANPSLKLDMKANEIYMKWNSDGVSCQVSVCVQASVKKEYNLQHYQLIMLDSQGHHRKVQGASNPSPDTLCFSGLTLDTNTFDLSQRVTILFNRRDELGREVLSTGQEKVFLIAPRVETMTRNSGKVSWNNPGQYTYTVTRPNLATPLVSNLTCNPCTHFFTVGSEKREDKLMVETEESTVRIVAEIPVPLTTSTGM</sequence>